<name>A0A8B9UDM7_9AVES</name>
<reference evidence="1" key="2">
    <citation type="submission" date="2025-09" db="UniProtKB">
        <authorList>
            <consortium name="Ensembl"/>
        </authorList>
    </citation>
    <scope>IDENTIFICATION</scope>
</reference>
<dbReference type="Gene3D" id="2.60.40.10">
    <property type="entry name" value="Immunoglobulins"/>
    <property type="match status" value="1"/>
</dbReference>
<sequence length="203" mass="21664">SDWGEGITGFVVPATGVDKVPVPAHIETPSTCSPGQPLNCDSTGHSHKANWVALTCNYVHWYLQLPGQGPPFFVSTHKSSVLVVDPVGQLSVAADHWFSTLWLDQLQRRDTAVYCCALRDMGRAPGTAAGQEPRWVGLGGCGRGTAPAGPAGRSGSDGFPACPPGTGQSEFTNTFKDFSQWLVLRPSSYCPRPSSNPNTTLYF</sequence>
<dbReference type="InterPro" id="IPR036179">
    <property type="entry name" value="Ig-like_dom_sf"/>
</dbReference>
<keyword evidence="2" id="KW-1185">Reference proteome</keyword>
<dbReference type="AlphaFoldDB" id="A0A8B9UDM7"/>
<protein>
    <submittedName>
        <fullName evidence="1">Uncharacterized protein</fullName>
    </submittedName>
</protein>
<dbReference type="SUPFAM" id="SSF48726">
    <property type="entry name" value="Immunoglobulin"/>
    <property type="match status" value="1"/>
</dbReference>
<dbReference type="InterPro" id="IPR013783">
    <property type="entry name" value="Ig-like_fold"/>
</dbReference>
<evidence type="ECO:0000313" key="1">
    <source>
        <dbReference type="Ensembl" id="ENSAZOP00000006633.1"/>
    </source>
</evidence>
<proteinExistence type="predicted"/>
<organism evidence="1 2">
    <name type="scientific">Anas zonorhyncha</name>
    <name type="common">Eastern spot-billed duck</name>
    <dbReference type="NCBI Taxonomy" id="75864"/>
    <lineage>
        <taxon>Eukaryota</taxon>
        <taxon>Metazoa</taxon>
        <taxon>Chordata</taxon>
        <taxon>Craniata</taxon>
        <taxon>Vertebrata</taxon>
        <taxon>Euteleostomi</taxon>
        <taxon>Archelosauria</taxon>
        <taxon>Archosauria</taxon>
        <taxon>Dinosauria</taxon>
        <taxon>Saurischia</taxon>
        <taxon>Theropoda</taxon>
        <taxon>Coelurosauria</taxon>
        <taxon>Aves</taxon>
        <taxon>Neognathae</taxon>
        <taxon>Galloanserae</taxon>
        <taxon>Anseriformes</taxon>
        <taxon>Anatidae</taxon>
        <taxon>Anatinae</taxon>
        <taxon>Anas</taxon>
    </lineage>
</organism>
<dbReference type="Proteomes" id="UP000694549">
    <property type="component" value="Unplaced"/>
</dbReference>
<evidence type="ECO:0000313" key="2">
    <source>
        <dbReference type="Proteomes" id="UP000694549"/>
    </source>
</evidence>
<dbReference type="Ensembl" id="ENSAZOT00000007071.1">
    <property type="protein sequence ID" value="ENSAZOP00000006633.1"/>
    <property type="gene ID" value="ENSAZOG00000004253.1"/>
</dbReference>
<accession>A0A8B9UDM7</accession>
<reference evidence="1" key="1">
    <citation type="submission" date="2025-08" db="UniProtKB">
        <authorList>
            <consortium name="Ensembl"/>
        </authorList>
    </citation>
    <scope>IDENTIFICATION</scope>
</reference>